<dbReference type="Pfam" id="PF00395">
    <property type="entry name" value="SLH"/>
    <property type="match status" value="3"/>
</dbReference>
<sequence length="451" mass="50917">MKNKLIGLLAVFLIFAATPFQAQAATQFSDVEKHWAKKEIMYLADRNIIGGFPDGTFKPNDPITRAQASSMLIKALKIPLVKNPTVQFKDVSKKSSYYQILATVNEKGIMRGDNGFMRPGEDTSRAHMAAIIRRSFNIPVDNQATFVDVSPTHWSFPDINGIAKKGITGGSEGKYMPTNSVTRSQFSAFLVRALDDSMKLDDYHSYVSVKGKTIEQNSFIYTIVKDKTSTKLFKENKKAGTRSAILDSATMPDNGINRILLMSGYQMVLYNDEIFIPYWNSINAGNKMPAGYNLVKLNVNDWSYTIGSIPIDQKFRNMFIWNDRIYYTLEKNKDRVFDSKFDPTTPLDDPLTLYSVAMDGKNKKTLLNFNARVIFDEVEATTKTNQVSQNNKSVAFDLSTMYYFNKSGVYKYNLLDKKTSKISNVLAKDMEVTATQLIVTDQAGKKHTLKK</sequence>
<dbReference type="RefSeq" id="WP_029053426.1">
    <property type="nucleotide sequence ID" value="NZ_CP015108.1"/>
</dbReference>
<evidence type="ECO:0000256" key="1">
    <source>
        <dbReference type="SAM" id="SignalP"/>
    </source>
</evidence>
<gene>
    <name evidence="3" type="ORF">SporoS204_09580</name>
</gene>
<protein>
    <recommendedName>
        <fullName evidence="2">SLH domain-containing protein</fullName>
    </recommendedName>
</protein>
<dbReference type="PANTHER" id="PTHR43308">
    <property type="entry name" value="OUTER MEMBRANE PROTEIN ALPHA-RELATED"/>
    <property type="match status" value="1"/>
</dbReference>
<feature type="chain" id="PRO_5045272899" description="SLH domain-containing protein" evidence="1">
    <location>
        <begin position="25"/>
        <end position="451"/>
    </location>
</feature>
<dbReference type="PROSITE" id="PS51272">
    <property type="entry name" value="SLH"/>
    <property type="match status" value="2"/>
</dbReference>
<feature type="signal peptide" evidence="1">
    <location>
        <begin position="1"/>
        <end position="24"/>
    </location>
</feature>
<dbReference type="EMBL" id="CP015108">
    <property type="protein sequence ID" value="ARF14371.1"/>
    <property type="molecule type" value="Genomic_DNA"/>
</dbReference>
<dbReference type="InterPro" id="IPR051465">
    <property type="entry name" value="Cell_Envelope_Struct_Comp"/>
</dbReference>
<feature type="domain" description="SLH" evidence="2">
    <location>
        <begin position="142"/>
        <end position="204"/>
    </location>
</feature>
<proteinExistence type="predicted"/>
<accession>A0ABN4YVD5</accession>
<dbReference type="InterPro" id="IPR001119">
    <property type="entry name" value="SLH_dom"/>
</dbReference>
<evidence type="ECO:0000259" key="2">
    <source>
        <dbReference type="PROSITE" id="PS51272"/>
    </source>
</evidence>
<name>A0ABN4YVD5_SPOUR</name>
<organism evidence="3 4">
    <name type="scientific">Sporosarcina ureae</name>
    <dbReference type="NCBI Taxonomy" id="1571"/>
    <lineage>
        <taxon>Bacteria</taxon>
        <taxon>Bacillati</taxon>
        <taxon>Bacillota</taxon>
        <taxon>Bacilli</taxon>
        <taxon>Bacillales</taxon>
        <taxon>Caryophanaceae</taxon>
        <taxon>Sporosarcina</taxon>
    </lineage>
</organism>
<dbReference type="PANTHER" id="PTHR43308:SF5">
    <property type="entry name" value="S-LAYER PROTEIN _ PEPTIDOGLYCAN ENDO-BETA-N-ACETYLGLUCOSAMINIDASE"/>
    <property type="match status" value="1"/>
</dbReference>
<feature type="domain" description="SLH" evidence="2">
    <location>
        <begin position="23"/>
        <end position="86"/>
    </location>
</feature>
<dbReference type="Proteomes" id="UP000192486">
    <property type="component" value="Chromosome"/>
</dbReference>
<keyword evidence="1" id="KW-0732">Signal</keyword>
<evidence type="ECO:0000313" key="3">
    <source>
        <dbReference type="EMBL" id="ARF14371.1"/>
    </source>
</evidence>
<evidence type="ECO:0000313" key="4">
    <source>
        <dbReference type="Proteomes" id="UP000192486"/>
    </source>
</evidence>
<reference evidence="3 4" key="1">
    <citation type="submission" date="2016-04" db="EMBL/GenBank/DDBJ databases">
        <title>Comparative Genomics and Epigenetics of Sporosarcina ureae.</title>
        <authorList>
            <person name="Oliver A.S."/>
            <person name="Cooper K.K."/>
        </authorList>
    </citation>
    <scope>NUCLEOTIDE SEQUENCE [LARGE SCALE GENOMIC DNA]</scope>
    <source>
        <strain evidence="3 4">S204</strain>
    </source>
</reference>
<keyword evidence="4" id="KW-1185">Reference proteome</keyword>